<dbReference type="PROSITE" id="PS00399">
    <property type="entry name" value="SUCCINYL_COA_LIG_2"/>
    <property type="match status" value="1"/>
</dbReference>
<dbReference type="Proteomes" id="UP001177003">
    <property type="component" value="Chromosome 3"/>
</dbReference>
<proteinExistence type="predicted"/>
<dbReference type="InterPro" id="IPR016102">
    <property type="entry name" value="Succinyl-CoA_synth-like"/>
</dbReference>
<comment type="subunit">
    <text evidence="1">Heterooctamer of 4 alpha and 4 beta chains.</text>
</comment>
<dbReference type="GO" id="GO:0006085">
    <property type="term" value="P:acetyl-CoA biosynthetic process"/>
    <property type="evidence" value="ECO:0007669"/>
    <property type="project" value="TreeGrafter"/>
</dbReference>
<sequence>MSNELYNIIARVTDGIYEGIAIRDVFPGSTLSVHVLRFNNIPHENINKPVCAWVSGTYARLFKSEVQFGHAGAKSSCEMESAQAKNEALKDAGAVVPTSFESFEASIKETYEKLILDWLTHIPTDIEVYIRPGSSNG</sequence>
<gene>
    <name evidence="2" type="ORF">LSALG_LOCUS17481</name>
</gene>
<evidence type="ECO:0000313" key="3">
    <source>
        <dbReference type="Proteomes" id="UP001177003"/>
    </source>
</evidence>
<accession>A0AA35YPC3</accession>
<dbReference type="GO" id="GO:0006633">
    <property type="term" value="P:fatty acid biosynthetic process"/>
    <property type="evidence" value="ECO:0007669"/>
    <property type="project" value="TreeGrafter"/>
</dbReference>
<reference evidence="2" key="1">
    <citation type="submission" date="2023-04" db="EMBL/GenBank/DDBJ databases">
        <authorList>
            <person name="Vijverberg K."/>
            <person name="Xiong W."/>
            <person name="Schranz E."/>
        </authorList>
    </citation>
    <scope>NUCLEOTIDE SEQUENCE</scope>
</reference>
<dbReference type="InterPro" id="IPR002020">
    <property type="entry name" value="Citrate_synthase"/>
</dbReference>
<keyword evidence="3" id="KW-1185">Reference proteome</keyword>
<dbReference type="PANTHER" id="PTHR23118">
    <property type="entry name" value="ATP-CITRATE SYNTHASE"/>
    <property type="match status" value="1"/>
</dbReference>
<dbReference type="EMBL" id="OX465079">
    <property type="protein sequence ID" value="CAI9277563.1"/>
    <property type="molecule type" value="Genomic_DNA"/>
</dbReference>
<dbReference type="InterPro" id="IPR017440">
    <property type="entry name" value="Cit_synth/succinyl-CoA_lig_AS"/>
</dbReference>
<protein>
    <submittedName>
        <fullName evidence="2">Uncharacterized protein</fullName>
    </submittedName>
</protein>
<dbReference type="Gene3D" id="3.40.50.261">
    <property type="entry name" value="Succinyl-CoA synthetase domains"/>
    <property type="match status" value="1"/>
</dbReference>
<organism evidence="2 3">
    <name type="scientific">Lactuca saligna</name>
    <name type="common">Willowleaf lettuce</name>
    <dbReference type="NCBI Taxonomy" id="75948"/>
    <lineage>
        <taxon>Eukaryota</taxon>
        <taxon>Viridiplantae</taxon>
        <taxon>Streptophyta</taxon>
        <taxon>Embryophyta</taxon>
        <taxon>Tracheophyta</taxon>
        <taxon>Spermatophyta</taxon>
        <taxon>Magnoliopsida</taxon>
        <taxon>eudicotyledons</taxon>
        <taxon>Gunneridae</taxon>
        <taxon>Pentapetalae</taxon>
        <taxon>asterids</taxon>
        <taxon>campanulids</taxon>
        <taxon>Asterales</taxon>
        <taxon>Asteraceae</taxon>
        <taxon>Cichorioideae</taxon>
        <taxon>Cichorieae</taxon>
        <taxon>Lactucinae</taxon>
        <taxon>Lactuca</taxon>
    </lineage>
</organism>
<dbReference type="GO" id="GO:0005829">
    <property type="term" value="C:cytosol"/>
    <property type="evidence" value="ECO:0007669"/>
    <property type="project" value="TreeGrafter"/>
</dbReference>
<dbReference type="AlphaFoldDB" id="A0AA35YPC3"/>
<evidence type="ECO:0000256" key="1">
    <source>
        <dbReference type="ARBA" id="ARBA00011412"/>
    </source>
</evidence>
<name>A0AA35YPC3_LACSI</name>
<evidence type="ECO:0000313" key="2">
    <source>
        <dbReference type="EMBL" id="CAI9277563.1"/>
    </source>
</evidence>
<dbReference type="GO" id="GO:0003878">
    <property type="term" value="F:ATP citrate synthase activity"/>
    <property type="evidence" value="ECO:0007669"/>
    <property type="project" value="TreeGrafter"/>
</dbReference>
<dbReference type="PANTHER" id="PTHR23118:SF42">
    <property type="entry name" value="ATP-CITRATE SYNTHASE"/>
    <property type="match status" value="1"/>
</dbReference>
<dbReference type="SUPFAM" id="SSF52210">
    <property type="entry name" value="Succinyl-CoA synthetase domains"/>
    <property type="match status" value="1"/>
</dbReference>